<organism evidence="4 5">
    <name type="scientific">Effrenium voratum</name>
    <dbReference type="NCBI Taxonomy" id="2562239"/>
    <lineage>
        <taxon>Eukaryota</taxon>
        <taxon>Sar</taxon>
        <taxon>Alveolata</taxon>
        <taxon>Dinophyceae</taxon>
        <taxon>Suessiales</taxon>
        <taxon>Symbiodiniaceae</taxon>
        <taxon>Effrenium</taxon>
    </lineage>
</organism>
<protein>
    <recommendedName>
        <fullName evidence="3">EF-hand domain-containing protein</fullName>
    </recommendedName>
</protein>
<dbReference type="PROSITE" id="PS00018">
    <property type="entry name" value="EF_HAND_1"/>
    <property type="match status" value="1"/>
</dbReference>
<evidence type="ECO:0000256" key="2">
    <source>
        <dbReference type="SAM" id="MobiDB-lite"/>
    </source>
</evidence>
<accession>A0AA36JFT9</accession>
<dbReference type="Gene3D" id="1.10.238.10">
    <property type="entry name" value="EF-hand"/>
    <property type="match status" value="1"/>
</dbReference>
<dbReference type="InterPro" id="IPR002048">
    <property type="entry name" value="EF_hand_dom"/>
</dbReference>
<gene>
    <name evidence="4" type="ORF">EVOR1521_LOCUS26757</name>
</gene>
<dbReference type="PROSITE" id="PS50222">
    <property type="entry name" value="EF_HAND_2"/>
    <property type="match status" value="1"/>
</dbReference>
<keyword evidence="1" id="KW-0106">Calcium</keyword>
<dbReference type="EMBL" id="CAUJNA010003533">
    <property type="protein sequence ID" value="CAJ1404281.1"/>
    <property type="molecule type" value="Genomic_DNA"/>
</dbReference>
<dbReference type="AlphaFoldDB" id="A0AA36JFT9"/>
<dbReference type="Proteomes" id="UP001178507">
    <property type="component" value="Unassembled WGS sequence"/>
</dbReference>
<feature type="region of interest" description="Disordered" evidence="2">
    <location>
        <begin position="1"/>
        <end position="24"/>
    </location>
</feature>
<evidence type="ECO:0000259" key="3">
    <source>
        <dbReference type="PROSITE" id="PS50222"/>
    </source>
</evidence>
<keyword evidence="5" id="KW-1185">Reference proteome</keyword>
<proteinExistence type="predicted"/>
<name>A0AA36JFT9_9DINO</name>
<sequence length="186" mass="19963">MGAGGSVDAVKKASPEELKQAAANLSDAERQKLCEALAKAQPEKSSLVSSAAVADAPPSEEKSPLAVFTSGVETVEKFLENGEAFVRMFGELDADESGKVKISEMGYMADMMVRACDSLESKDDILKQFDKNGDGALSKDEWKDLVSEWCKANQKKMAQVILARGADAVGSDPAWPELKARLEKFA</sequence>
<dbReference type="Pfam" id="PF13202">
    <property type="entry name" value="EF-hand_5"/>
    <property type="match status" value="1"/>
</dbReference>
<evidence type="ECO:0000313" key="5">
    <source>
        <dbReference type="Proteomes" id="UP001178507"/>
    </source>
</evidence>
<reference evidence="4" key="1">
    <citation type="submission" date="2023-08" db="EMBL/GenBank/DDBJ databases">
        <authorList>
            <person name="Chen Y."/>
            <person name="Shah S."/>
            <person name="Dougan E. K."/>
            <person name="Thang M."/>
            <person name="Chan C."/>
        </authorList>
    </citation>
    <scope>NUCLEOTIDE SEQUENCE</scope>
</reference>
<evidence type="ECO:0000313" key="4">
    <source>
        <dbReference type="EMBL" id="CAJ1404281.1"/>
    </source>
</evidence>
<dbReference type="InterPro" id="IPR018247">
    <property type="entry name" value="EF_Hand_1_Ca_BS"/>
</dbReference>
<feature type="domain" description="EF-hand" evidence="3">
    <location>
        <begin position="117"/>
        <end position="152"/>
    </location>
</feature>
<feature type="compositionally biased region" description="Basic and acidic residues" evidence="2">
    <location>
        <begin position="9"/>
        <end position="19"/>
    </location>
</feature>
<feature type="region of interest" description="Disordered" evidence="2">
    <location>
        <begin position="41"/>
        <end position="64"/>
    </location>
</feature>
<feature type="compositionally biased region" description="Low complexity" evidence="2">
    <location>
        <begin position="45"/>
        <end position="57"/>
    </location>
</feature>
<dbReference type="GO" id="GO:0005509">
    <property type="term" value="F:calcium ion binding"/>
    <property type="evidence" value="ECO:0007669"/>
    <property type="project" value="InterPro"/>
</dbReference>
<evidence type="ECO:0000256" key="1">
    <source>
        <dbReference type="ARBA" id="ARBA00022837"/>
    </source>
</evidence>
<dbReference type="SMART" id="SM00054">
    <property type="entry name" value="EFh"/>
    <property type="match status" value="2"/>
</dbReference>
<dbReference type="SUPFAM" id="SSF47473">
    <property type="entry name" value="EF-hand"/>
    <property type="match status" value="1"/>
</dbReference>
<comment type="caution">
    <text evidence="4">The sequence shown here is derived from an EMBL/GenBank/DDBJ whole genome shotgun (WGS) entry which is preliminary data.</text>
</comment>
<dbReference type="InterPro" id="IPR011992">
    <property type="entry name" value="EF-hand-dom_pair"/>
</dbReference>